<keyword evidence="5" id="KW-1185">Reference proteome</keyword>
<keyword evidence="1 2" id="KW-0597">Phosphoprotein</keyword>
<dbReference type="AlphaFoldDB" id="A0A5B1CHV3"/>
<dbReference type="RefSeq" id="WP_149752691.1">
    <property type="nucleotide sequence ID" value="NZ_LWSK01000039.1"/>
</dbReference>
<dbReference type="SMART" id="SM00448">
    <property type="entry name" value="REC"/>
    <property type="match status" value="1"/>
</dbReference>
<dbReference type="InterPro" id="IPR050595">
    <property type="entry name" value="Bact_response_regulator"/>
</dbReference>
<evidence type="ECO:0000313" key="4">
    <source>
        <dbReference type="EMBL" id="KAA1259299.1"/>
    </source>
</evidence>
<dbReference type="OrthoDB" id="9770645at2"/>
<organism evidence="4 5">
    <name type="scientific">Rubripirellula obstinata</name>
    <dbReference type="NCBI Taxonomy" id="406547"/>
    <lineage>
        <taxon>Bacteria</taxon>
        <taxon>Pseudomonadati</taxon>
        <taxon>Planctomycetota</taxon>
        <taxon>Planctomycetia</taxon>
        <taxon>Pirellulales</taxon>
        <taxon>Pirellulaceae</taxon>
        <taxon>Rubripirellula</taxon>
    </lineage>
</organism>
<dbReference type="Pfam" id="PF13581">
    <property type="entry name" value="HATPase_c_2"/>
    <property type="match status" value="1"/>
</dbReference>
<comment type="caution">
    <text evidence="4">The sequence shown here is derived from an EMBL/GenBank/DDBJ whole genome shotgun (WGS) entry which is preliminary data.</text>
</comment>
<dbReference type="CDD" id="cd16936">
    <property type="entry name" value="HATPase_RsbW-like"/>
    <property type="match status" value="1"/>
</dbReference>
<evidence type="ECO:0000256" key="1">
    <source>
        <dbReference type="ARBA" id="ARBA00022553"/>
    </source>
</evidence>
<dbReference type="Gene3D" id="3.40.50.2300">
    <property type="match status" value="1"/>
</dbReference>
<dbReference type="Proteomes" id="UP000322699">
    <property type="component" value="Unassembled WGS sequence"/>
</dbReference>
<feature type="modified residue" description="4-aspartylphosphate" evidence="2">
    <location>
        <position position="52"/>
    </location>
</feature>
<evidence type="ECO:0000256" key="2">
    <source>
        <dbReference type="PROSITE-ProRule" id="PRU00169"/>
    </source>
</evidence>
<dbReference type="SUPFAM" id="SSF52172">
    <property type="entry name" value="CheY-like"/>
    <property type="match status" value="1"/>
</dbReference>
<dbReference type="InterPro" id="IPR003594">
    <property type="entry name" value="HATPase_dom"/>
</dbReference>
<dbReference type="InterPro" id="IPR011006">
    <property type="entry name" value="CheY-like_superfamily"/>
</dbReference>
<feature type="domain" description="Response regulatory" evidence="3">
    <location>
        <begin position="3"/>
        <end position="117"/>
    </location>
</feature>
<dbReference type="PANTHER" id="PTHR44591:SF3">
    <property type="entry name" value="RESPONSE REGULATORY DOMAIN-CONTAINING PROTEIN"/>
    <property type="match status" value="1"/>
</dbReference>
<dbReference type="CDD" id="cd00156">
    <property type="entry name" value="REC"/>
    <property type="match status" value="1"/>
</dbReference>
<dbReference type="Pfam" id="PF00072">
    <property type="entry name" value="Response_reg"/>
    <property type="match status" value="1"/>
</dbReference>
<sequence length="298" mass="32291">MARILLVEDSPTQAVEMRMLLEEGNHLVKHVANGKLAIEALEKELIELVVTDLEMPEMNGLDLVQAMQLDFEHIPAVLVTASGSEELATKALQQGAAGYVPKNHLRALLNDTIVDVLGVIKTDASFAKLISTLQENSYTFDLPNDADLISPMVGLLMQVASGMELAGGPALGRMGTAIEHAVINAMFRGNLELGPSVTPSHRALVYDGATSDLIEKRKTSDPYQGRSVHVEATISKTDFRVLIRDQGKGFDTSKASARMDLEASDSESGHGLILMRSFTDEMTFNESGNEVVLVKRFG</sequence>
<evidence type="ECO:0000259" key="3">
    <source>
        <dbReference type="PROSITE" id="PS50110"/>
    </source>
</evidence>
<dbReference type="PROSITE" id="PS50110">
    <property type="entry name" value="RESPONSE_REGULATORY"/>
    <property type="match status" value="1"/>
</dbReference>
<reference evidence="4 5" key="1">
    <citation type="submission" date="2019-08" db="EMBL/GenBank/DDBJ databases">
        <title>Deep-cultivation of Planctomycetes and their phenomic and genomic characterization uncovers novel biology.</title>
        <authorList>
            <person name="Wiegand S."/>
            <person name="Jogler M."/>
            <person name="Boedeker C."/>
            <person name="Pinto D."/>
            <person name="Vollmers J."/>
            <person name="Rivas-Marin E."/>
            <person name="Kohn T."/>
            <person name="Peeters S.H."/>
            <person name="Heuer A."/>
            <person name="Rast P."/>
            <person name="Oberbeckmann S."/>
            <person name="Bunk B."/>
            <person name="Jeske O."/>
            <person name="Meyerdierks A."/>
            <person name="Storesund J.E."/>
            <person name="Kallscheuer N."/>
            <person name="Luecker S."/>
            <person name="Lage O.M."/>
            <person name="Pohl T."/>
            <person name="Merkel B.J."/>
            <person name="Hornburger P."/>
            <person name="Mueller R.-W."/>
            <person name="Bruemmer F."/>
            <person name="Labrenz M."/>
            <person name="Spormann A.M."/>
            <person name="Op Den Camp H."/>
            <person name="Overmann J."/>
            <person name="Amann R."/>
            <person name="Jetten M.S.M."/>
            <person name="Mascher T."/>
            <person name="Medema M.H."/>
            <person name="Devos D.P."/>
            <person name="Kaster A.-K."/>
            <person name="Ovreas L."/>
            <person name="Rohde M."/>
            <person name="Galperin M.Y."/>
            <person name="Jogler C."/>
        </authorList>
    </citation>
    <scope>NUCLEOTIDE SEQUENCE [LARGE SCALE GENOMIC DNA]</scope>
    <source>
        <strain evidence="4 5">LF1</strain>
    </source>
</reference>
<accession>A0A5B1CHV3</accession>
<name>A0A5B1CHV3_9BACT</name>
<proteinExistence type="predicted"/>
<dbReference type="InterPro" id="IPR036890">
    <property type="entry name" value="HATPase_C_sf"/>
</dbReference>
<dbReference type="EMBL" id="VRLW01000001">
    <property type="protein sequence ID" value="KAA1259299.1"/>
    <property type="molecule type" value="Genomic_DNA"/>
</dbReference>
<protein>
    <recommendedName>
        <fullName evidence="3">Response regulatory domain-containing protein</fullName>
    </recommendedName>
</protein>
<evidence type="ECO:0000313" key="5">
    <source>
        <dbReference type="Proteomes" id="UP000322699"/>
    </source>
</evidence>
<dbReference type="PANTHER" id="PTHR44591">
    <property type="entry name" value="STRESS RESPONSE REGULATOR PROTEIN 1"/>
    <property type="match status" value="1"/>
</dbReference>
<dbReference type="Gene3D" id="3.30.565.10">
    <property type="entry name" value="Histidine kinase-like ATPase, C-terminal domain"/>
    <property type="match status" value="1"/>
</dbReference>
<gene>
    <name evidence="4" type="ORF">LF1_18290</name>
</gene>
<dbReference type="InterPro" id="IPR001789">
    <property type="entry name" value="Sig_transdc_resp-reg_receiver"/>
</dbReference>
<dbReference type="GO" id="GO:0000160">
    <property type="term" value="P:phosphorelay signal transduction system"/>
    <property type="evidence" value="ECO:0007669"/>
    <property type="project" value="InterPro"/>
</dbReference>